<dbReference type="SUPFAM" id="SSF56219">
    <property type="entry name" value="DNase I-like"/>
    <property type="match status" value="1"/>
</dbReference>
<dbReference type="Proteomes" id="UP000564806">
    <property type="component" value="Unassembled WGS sequence"/>
</dbReference>
<evidence type="ECO:0000259" key="2">
    <source>
        <dbReference type="Pfam" id="PF03372"/>
    </source>
</evidence>
<sequence length="353" mass="39167">MGISIFKIIGGLCLALVLALGCFLVYVTVTDYKPAEVTPLTVYNNNGSVLQQGQPLQVTTFNIGYAGLDAGQDFFMDGGSMARSSSKTQTVNNLEEITSFLKTSTSDIYLLQEVDVKSSRSYKVDEVSHITSEMPDYSHVFALNYKTPWVPLPVLHPMGSVQSGLVTLAKPKTSSHLRYDLPGKESWPYQLFELDRAFIESRFPVDNGKELVLLNAHLSAYDKGGHIRKQQLEYLNAYIEKESQHGNYLIIGGDWNHTLPGTDSKLFETTQGWPAWLQPFPADFLPQGFHWAVDPAIPSVRTLDVSYSEGVNFRAVIDGFLVSPNVEVTAVHGQELNFANSDHNPVTAQFVLK</sequence>
<reference evidence="3" key="1">
    <citation type="submission" date="2020-06" db="EMBL/GenBank/DDBJ databases">
        <title>Paenibacillus sp. nov., isolated from soil.</title>
        <authorList>
            <person name="Seo Y.L."/>
        </authorList>
    </citation>
    <scope>NUCLEOTIDE SEQUENCE [LARGE SCALE GENOMIC DNA]</scope>
    <source>
        <strain evidence="3">JW14</strain>
    </source>
</reference>
<evidence type="ECO:0000313" key="3">
    <source>
        <dbReference type="EMBL" id="NUU64134.1"/>
    </source>
</evidence>
<comment type="caution">
    <text evidence="3">The sequence shown here is derived from an EMBL/GenBank/DDBJ whole genome shotgun (WGS) entry which is preliminary data.</text>
</comment>
<keyword evidence="3" id="KW-0255">Endonuclease</keyword>
<keyword evidence="1" id="KW-0812">Transmembrane</keyword>
<dbReference type="InterPro" id="IPR005135">
    <property type="entry name" value="Endo/exonuclease/phosphatase"/>
</dbReference>
<dbReference type="AlphaFoldDB" id="A0A850EX83"/>
<dbReference type="InterPro" id="IPR051916">
    <property type="entry name" value="GPI-anchor_lipid_remodeler"/>
</dbReference>
<evidence type="ECO:0000256" key="1">
    <source>
        <dbReference type="SAM" id="Phobius"/>
    </source>
</evidence>
<keyword evidence="1" id="KW-0472">Membrane</keyword>
<proteinExistence type="predicted"/>
<dbReference type="GO" id="GO:0016020">
    <property type="term" value="C:membrane"/>
    <property type="evidence" value="ECO:0007669"/>
    <property type="project" value="GOC"/>
</dbReference>
<keyword evidence="3" id="KW-0378">Hydrolase</keyword>
<dbReference type="InterPro" id="IPR036691">
    <property type="entry name" value="Endo/exonu/phosph_ase_sf"/>
</dbReference>
<keyword evidence="1" id="KW-1133">Transmembrane helix</keyword>
<keyword evidence="4" id="KW-1185">Reference proteome</keyword>
<dbReference type="RefSeq" id="WP_175374483.1">
    <property type="nucleotide sequence ID" value="NZ_JABWCS010000221.1"/>
</dbReference>
<feature type="transmembrane region" description="Helical" evidence="1">
    <location>
        <begin position="12"/>
        <end position="29"/>
    </location>
</feature>
<keyword evidence="3" id="KW-0269">Exonuclease</keyword>
<dbReference type="PANTHER" id="PTHR14859:SF1">
    <property type="entry name" value="PGAP2-INTERACTING PROTEIN"/>
    <property type="match status" value="1"/>
</dbReference>
<dbReference type="GO" id="GO:0006506">
    <property type="term" value="P:GPI anchor biosynthetic process"/>
    <property type="evidence" value="ECO:0007669"/>
    <property type="project" value="TreeGrafter"/>
</dbReference>
<dbReference type="PROSITE" id="PS51257">
    <property type="entry name" value="PROKAR_LIPOPROTEIN"/>
    <property type="match status" value="1"/>
</dbReference>
<name>A0A850EX83_9BACL</name>
<dbReference type="Pfam" id="PF03372">
    <property type="entry name" value="Exo_endo_phos"/>
    <property type="match status" value="1"/>
</dbReference>
<feature type="domain" description="Endonuclease/exonuclease/phosphatase" evidence="2">
    <location>
        <begin position="60"/>
        <end position="343"/>
    </location>
</feature>
<dbReference type="GO" id="GO:0004519">
    <property type="term" value="F:endonuclease activity"/>
    <property type="evidence" value="ECO:0007669"/>
    <property type="project" value="UniProtKB-KW"/>
</dbReference>
<evidence type="ECO:0000313" key="4">
    <source>
        <dbReference type="Proteomes" id="UP000564806"/>
    </source>
</evidence>
<organism evidence="3 4">
    <name type="scientific">Paenibacillus agri</name>
    <dbReference type="NCBI Taxonomy" id="2744309"/>
    <lineage>
        <taxon>Bacteria</taxon>
        <taxon>Bacillati</taxon>
        <taxon>Bacillota</taxon>
        <taxon>Bacilli</taxon>
        <taxon>Bacillales</taxon>
        <taxon>Paenibacillaceae</taxon>
        <taxon>Paenibacillus</taxon>
    </lineage>
</organism>
<accession>A0A850EX83</accession>
<protein>
    <submittedName>
        <fullName evidence="3">Endonuclease/exonuclease/phosphatase family protein</fullName>
    </submittedName>
</protein>
<gene>
    <name evidence="3" type="ORF">HPT30_27665</name>
</gene>
<dbReference type="PANTHER" id="PTHR14859">
    <property type="entry name" value="CALCOFLUOR WHITE HYPERSENSITIVE PROTEIN PRECURSOR"/>
    <property type="match status" value="1"/>
</dbReference>
<keyword evidence="3" id="KW-0540">Nuclease</keyword>
<dbReference type="Gene3D" id="3.60.10.10">
    <property type="entry name" value="Endonuclease/exonuclease/phosphatase"/>
    <property type="match status" value="1"/>
</dbReference>
<dbReference type="EMBL" id="JABWCS010000221">
    <property type="protein sequence ID" value="NUU64134.1"/>
    <property type="molecule type" value="Genomic_DNA"/>
</dbReference>
<dbReference type="GO" id="GO:0004527">
    <property type="term" value="F:exonuclease activity"/>
    <property type="evidence" value="ECO:0007669"/>
    <property type="project" value="UniProtKB-KW"/>
</dbReference>